<dbReference type="GO" id="GO:0006654">
    <property type="term" value="P:phosphatidic acid biosynthetic process"/>
    <property type="evidence" value="ECO:0007669"/>
    <property type="project" value="TreeGrafter"/>
</dbReference>
<evidence type="ECO:0000256" key="3">
    <source>
        <dbReference type="SAM" id="MobiDB-lite"/>
    </source>
</evidence>
<keyword evidence="4" id="KW-0472">Membrane</keyword>
<organism evidence="6 7">
    <name type="scientific">Nannochloropsis salina CCMP1776</name>
    <dbReference type="NCBI Taxonomy" id="1027361"/>
    <lineage>
        <taxon>Eukaryota</taxon>
        <taxon>Sar</taxon>
        <taxon>Stramenopiles</taxon>
        <taxon>Ochrophyta</taxon>
        <taxon>Eustigmatophyceae</taxon>
        <taxon>Eustigmatales</taxon>
        <taxon>Monodopsidaceae</taxon>
        <taxon>Microchloropsis</taxon>
        <taxon>Microchloropsis salina</taxon>
    </lineage>
</organism>
<keyword evidence="1" id="KW-0808">Transferase</keyword>
<gene>
    <name evidence="6" type="ORF">NSK_006009</name>
</gene>
<feature type="region of interest" description="Disordered" evidence="3">
    <location>
        <begin position="1"/>
        <end position="30"/>
    </location>
</feature>
<keyword evidence="2" id="KW-0012">Acyltransferase</keyword>
<keyword evidence="7" id="KW-1185">Reference proteome</keyword>
<evidence type="ECO:0000259" key="5">
    <source>
        <dbReference type="SMART" id="SM00563"/>
    </source>
</evidence>
<feature type="transmembrane region" description="Helical" evidence="4">
    <location>
        <begin position="50"/>
        <end position="74"/>
    </location>
</feature>
<proteinExistence type="predicted"/>
<protein>
    <recommendedName>
        <fullName evidence="5">Phospholipid/glycerol acyltransferase domain-containing protein</fullName>
    </recommendedName>
</protein>
<keyword evidence="4" id="KW-1133">Transmembrane helix</keyword>
<dbReference type="EMBL" id="SDOX01000096">
    <property type="protein sequence ID" value="TFJ82583.1"/>
    <property type="molecule type" value="Genomic_DNA"/>
</dbReference>
<feature type="region of interest" description="Disordered" evidence="3">
    <location>
        <begin position="333"/>
        <end position="357"/>
    </location>
</feature>
<feature type="transmembrane region" description="Helical" evidence="4">
    <location>
        <begin position="86"/>
        <end position="105"/>
    </location>
</feature>
<dbReference type="PANTHER" id="PTHR10434">
    <property type="entry name" value="1-ACYL-SN-GLYCEROL-3-PHOSPHATE ACYLTRANSFERASE"/>
    <property type="match status" value="1"/>
</dbReference>
<dbReference type="SMART" id="SM00563">
    <property type="entry name" value="PlsC"/>
    <property type="match status" value="1"/>
</dbReference>
<accession>A0A4D9CYC2</accession>
<evidence type="ECO:0000256" key="4">
    <source>
        <dbReference type="SAM" id="Phobius"/>
    </source>
</evidence>
<sequence length="357" mass="39159">MASASSPRAPTLEGEQGIGSEPPVEDNTLAKAASSKPPSFLGQALSLFRASYVVSVLLSATTVNVAAALLIHAFTRDTKKAQGRSVYAICMITSWALKFIPWITIKVKLPPQPIDFEQFILTSNHISFMDLFFIQHTMYLSLSRQAIQRVRLIYWEKLGTIPLVKRMFTLTGGVPIKILGSSSLKEGDNKYCKESVKSVYEAVDRAVLQDKLSIALSFEGRRNPAPPTLSKIQRGMFKMQQQYNLPVVLIRLRGVEKIWAAEGIPSGTGLVECQMLPHAYRWPSLQAYEEGLRAVYERGEDDPLPPLPPSPPPSLATTATEAMAKVMGMLEKEAARVLEGEEEGRGDEGGAAVAPTE</sequence>
<evidence type="ECO:0000313" key="6">
    <source>
        <dbReference type="EMBL" id="TFJ82583.1"/>
    </source>
</evidence>
<feature type="region of interest" description="Disordered" evidence="3">
    <location>
        <begin position="298"/>
        <end position="317"/>
    </location>
</feature>
<feature type="domain" description="Phospholipid/glycerol acyltransferase" evidence="5">
    <location>
        <begin position="119"/>
        <end position="255"/>
    </location>
</feature>
<evidence type="ECO:0000313" key="7">
    <source>
        <dbReference type="Proteomes" id="UP000355283"/>
    </source>
</evidence>
<comment type="caution">
    <text evidence="6">The sequence shown here is derived from an EMBL/GenBank/DDBJ whole genome shotgun (WGS) entry which is preliminary data.</text>
</comment>
<dbReference type="SUPFAM" id="SSF69593">
    <property type="entry name" value="Glycerol-3-phosphate (1)-acyltransferase"/>
    <property type="match status" value="1"/>
</dbReference>
<dbReference type="Pfam" id="PF01553">
    <property type="entry name" value="Acyltransferase"/>
    <property type="match status" value="1"/>
</dbReference>
<dbReference type="PANTHER" id="PTHR10434:SF11">
    <property type="entry name" value="1-ACYL-SN-GLYCEROL-3-PHOSPHATE ACYLTRANSFERASE"/>
    <property type="match status" value="1"/>
</dbReference>
<evidence type="ECO:0000256" key="1">
    <source>
        <dbReference type="ARBA" id="ARBA00022679"/>
    </source>
</evidence>
<feature type="compositionally biased region" description="Pro residues" evidence="3">
    <location>
        <begin position="304"/>
        <end position="314"/>
    </location>
</feature>
<dbReference type="Proteomes" id="UP000355283">
    <property type="component" value="Unassembled WGS sequence"/>
</dbReference>
<keyword evidence="4" id="KW-0812">Transmembrane</keyword>
<dbReference type="GO" id="GO:0003841">
    <property type="term" value="F:1-acylglycerol-3-phosphate O-acyltransferase activity"/>
    <property type="evidence" value="ECO:0007669"/>
    <property type="project" value="TreeGrafter"/>
</dbReference>
<evidence type="ECO:0000256" key="2">
    <source>
        <dbReference type="ARBA" id="ARBA00023315"/>
    </source>
</evidence>
<dbReference type="AlphaFoldDB" id="A0A4D9CYC2"/>
<name>A0A4D9CYC2_9STRA</name>
<reference evidence="6 7" key="1">
    <citation type="submission" date="2019-01" db="EMBL/GenBank/DDBJ databases">
        <title>Nuclear Genome Assembly of the Microalgal Biofuel strain Nannochloropsis salina CCMP1776.</title>
        <authorList>
            <person name="Hovde B."/>
        </authorList>
    </citation>
    <scope>NUCLEOTIDE SEQUENCE [LARGE SCALE GENOMIC DNA]</scope>
    <source>
        <strain evidence="6 7">CCMP1776</strain>
    </source>
</reference>
<dbReference type="InterPro" id="IPR002123">
    <property type="entry name" value="Plipid/glycerol_acylTrfase"/>
</dbReference>
<dbReference type="OrthoDB" id="10409224at2759"/>